<dbReference type="EMBL" id="CP020925">
    <property type="protein sequence ID" value="ATP18979.1"/>
    <property type="molecule type" value="Genomic_DNA"/>
</dbReference>
<evidence type="ECO:0000313" key="2">
    <source>
        <dbReference type="EMBL" id="ATP18979.1"/>
    </source>
</evidence>
<reference evidence="2 3" key="1">
    <citation type="submission" date="2017-04" db="EMBL/GenBank/DDBJ databases">
        <title>Characterization, genome and methylation analysis of a phthalic acid esters degrading strain Sphingobium yanoikuyae SHJ.</title>
        <authorList>
            <person name="Feng L."/>
        </authorList>
    </citation>
    <scope>NUCLEOTIDE SEQUENCE [LARGE SCALE GENOMIC DNA]</scope>
    <source>
        <strain evidence="2 3">SHJ</strain>
    </source>
</reference>
<protein>
    <recommendedName>
        <fullName evidence="1">Winged helix-turn helix domain-containing protein</fullName>
    </recommendedName>
</protein>
<feature type="domain" description="Winged helix-turn helix" evidence="1">
    <location>
        <begin position="2"/>
        <end position="39"/>
    </location>
</feature>
<gene>
    <name evidence="2" type="ORF">BV87_11565</name>
</gene>
<dbReference type="Pfam" id="PF13592">
    <property type="entry name" value="HTH_33"/>
    <property type="match status" value="1"/>
</dbReference>
<evidence type="ECO:0000313" key="3">
    <source>
        <dbReference type="Proteomes" id="UP000037029"/>
    </source>
</evidence>
<dbReference type="AlphaFoldDB" id="A0A2D1R2D5"/>
<sequence>MSLKETTVWRELKKLGYVKLKARPRHHAQNEYAFADFKKGGDLPLPRQSLDHNESPAVKYDGPDACTGASSMMLSSCTKARRACGRVVGVRTSLPPDMAGRASCSSCSCPCASA</sequence>
<dbReference type="InterPro" id="IPR025959">
    <property type="entry name" value="Winged_HTH_dom"/>
</dbReference>
<organism evidence="2 3">
    <name type="scientific">Sphingobium yanoikuyae</name>
    <name type="common">Sphingomonas yanoikuyae</name>
    <dbReference type="NCBI Taxonomy" id="13690"/>
    <lineage>
        <taxon>Bacteria</taxon>
        <taxon>Pseudomonadati</taxon>
        <taxon>Pseudomonadota</taxon>
        <taxon>Alphaproteobacteria</taxon>
        <taxon>Sphingomonadales</taxon>
        <taxon>Sphingomonadaceae</taxon>
        <taxon>Sphingobium</taxon>
    </lineage>
</organism>
<proteinExistence type="predicted"/>
<name>A0A2D1R2D5_SPHYA</name>
<accession>A0A2D1R2D5</accession>
<dbReference type="Proteomes" id="UP000037029">
    <property type="component" value="Chromosome"/>
</dbReference>
<evidence type="ECO:0000259" key="1">
    <source>
        <dbReference type="Pfam" id="PF13592"/>
    </source>
</evidence>